<evidence type="ECO:0000259" key="1">
    <source>
        <dbReference type="Pfam" id="PF07624"/>
    </source>
</evidence>
<evidence type="ECO:0000259" key="2">
    <source>
        <dbReference type="Pfam" id="PF07626"/>
    </source>
</evidence>
<evidence type="ECO:0000259" key="6">
    <source>
        <dbReference type="Pfam" id="PF07637"/>
    </source>
</evidence>
<dbReference type="Pfam" id="PF07631">
    <property type="entry name" value="PSD4"/>
    <property type="match status" value="1"/>
</dbReference>
<feature type="domain" description="Cytochrome C Planctomycete-type" evidence="5">
    <location>
        <begin position="46"/>
        <end position="92"/>
    </location>
</feature>
<evidence type="ECO:0000259" key="3">
    <source>
        <dbReference type="Pfam" id="PF07627"/>
    </source>
</evidence>
<evidence type="ECO:0000259" key="4">
    <source>
        <dbReference type="Pfam" id="PF07631"/>
    </source>
</evidence>
<dbReference type="InterPro" id="IPR011478">
    <property type="entry name" value="DUF1585"/>
</dbReference>
<proteinExistence type="predicted"/>
<dbReference type="Pfam" id="PF07624">
    <property type="entry name" value="PSD2"/>
    <property type="match status" value="1"/>
</dbReference>
<dbReference type="InterPro" id="IPR013043">
    <property type="entry name" value="DUF1595"/>
</dbReference>
<dbReference type="EMBL" id="UINC01006484">
    <property type="protein sequence ID" value="SVA27796.1"/>
    <property type="molecule type" value="Genomic_DNA"/>
</dbReference>
<reference evidence="7" key="1">
    <citation type="submission" date="2018-05" db="EMBL/GenBank/DDBJ databases">
        <authorList>
            <person name="Lanie J.A."/>
            <person name="Ng W.-L."/>
            <person name="Kazmierczak K.M."/>
            <person name="Andrzejewski T.M."/>
            <person name="Davidsen T.M."/>
            <person name="Wayne K.J."/>
            <person name="Tettelin H."/>
            <person name="Glass J.I."/>
            <person name="Rusch D."/>
            <person name="Podicherti R."/>
            <person name="Tsui H.-C.T."/>
            <person name="Winkler M.E."/>
        </authorList>
    </citation>
    <scope>NUCLEOTIDE SEQUENCE</scope>
</reference>
<dbReference type="InterPro" id="IPR013036">
    <property type="entry name" value="DUF1587"/>
</dbReference>
<feature type="domain" description="DUF1588" evidence="3">
    <location>
        <begin position="1180"/>
        <end position="1276"/>
    </location>
</feature>
<sequence length="1372" mass="150703">MPLILQRLGRLPVVLSAAFFCLLPGQAAGLDMVYRSEIRPLLDQFCFECHADEDAEADINLDSFQSVADIRRNTKVWLKVDDMLSSRQMPPKKADKPSDDQRAKLEQWVHSLLLEEARARAGDPGRVVLRRLNNDEYNYSVRDLTGVASLNPTREFPIDGAAGEGFTNAGDAMVMSPALVGKFLDAGKEVAQHAVLLPDGIRFSEHVTERDRADGLMAQIQNFYAQYVAVRINAGDNWDDSAEAKANVINRNGSIPLEPYFAATLADRDALAKGGESVAAVARTRGLNAKYLGSLWTMLTRADGPSGSFLLNNIRAHWRAAADDNPKPIVDAVQRWQQALWRFDPIGHIGRQGGPTAWMNPKSITQSSVDFSLELQPPADGSDVVVHLVASDAGDGSENDFVRWRNPRLVGGGKADLPMRDVPGLAGRLAKLRRETLANTAKFLAAAAEATGDEPDIDALAKRHGVDADMLPAWLDYLALGPGGPVTIDGLFTRKMQKSGGYEFVNGWGTLGTPSVAANSSDTEVRIPGTARPHAVVAHPSPTQYVAVGWRSPIDGIVSVSARIADAHSCGNGVEWWVQHRNSRRVGNLGHGDFGVNGSSELAAKTVSVRAGEVIQLAIGPRQGNHSCDLTHVDMTITETGGGRRVWDVAEDISGNILEGNPLKDSHGNAGVWHFFSGNIADVTRASGGSMTAPAGSLLASWKAETDAAKRTGLARRIEALATGTAPAKLGSPDAMLFKHLQKIPVPRRYGNVLKSIVPDERFGKHPLGSSVVTADLIVQAPAIVELRIPAELAEGRTLVLSGELDPEHGQKGSVQLTADLAKPQPRGLSPGWPIVVAAGSAAEKRLAAGLDNFRDLFPASICYPKIVPVDEVVTLALYFREDEPLQRLMLSDEQKGELDRLWDELLYITREPFKVEVAYEQIVEFSTQDRPDLVIAWKPYREPLMKRVAAFRERLEADEPRHLYSVLEFAGRAWRRPLSGEEQEVLRALYRGLREREIPHEKAIQLTIARVLTSPTFLYRREKAGGGAKSVAVTNAELATRLSYFLWSSLPDAELRRVADDGELTGDKTLLAQTRRLLRDSRTRRLAEQFTCQWLHIRGFDQNDDKNEKLYPTFPELRGAMYEESVRFFEDMFRNDGPVLDLLSADHTFLNERLAKLYGIDGVLGSEWRRVDGVQARGRGGVLGLATVLAANSGASRTSPILRGNWVYETLLGERLPRPPANVPQLPESVPKGLTSRELIEQHSSTPGCAKCHKLIDPFGFALEQYDAIGRFRPKAVDTKTRLADGSAVEGIDGLRHHLATERLDDVLAQFCRKLLGYALGREVVLSDFLLLEEMQERLKANDFRFSAAVETIVTSEQFRKIRGRLAKDEG</sequence>
<protein>
    <recommendedName>
        <fullName evidence="8">Haem-binding domain-containing protein</fullName>
    </recommendedName>
</protein>
<feature type="domain" description="DUF1585" evidence="1">
    <location>
        <begin position="1286"/>
        <end position="1360"/>
    </location>
</feature>
<feature type="domain" description="DUF1587" evidence="2">
    <location>
        <begin position="130"/>
        <end position="195"/>
    </location>
</feature>
<evidence type="ECO:0008006" key="8">
    <source>
        <dbReference type="Google" id="ProtNLM"/>
    </source>
</evidence>
<dbReference type="InterPro" id="IPR011429">
    <property type="entry name" value="Cyt_c_Planctomycete-type"/>
</dbReference>
<feature type="domain" description="DUF1592" evidence="4">
    <location>
        <begin position="1035"/>
        <end position="1161"/>
    </location>
</feature>
<dbReference type="InterPro" id="IPR013039">
    <property type="entry name" value="DUF1588"/>
</dbReference>
<evidence type="ECO:0000313" key="7">
    <source>
        <dbReference type="EMBL" id="SVA27796.1"/>
    </source>
</evidence>
<organism evidence="7">
    <name type="scientific">marine metagenome</name>
    <dbReference type="NCBI Taxonomy" id="408172"/>
    <lineage>
        <taxon>unclassified sequences</taxon>
        <taxon>metagenomes</taxon>
        <taxon>ecological metagenomes</taxon>
    </lineage>
</organism>
<dbReference type="Pfam" id="PF07626">
    <property type="entry name" value="PSD3"/>
    <property type="match status" value="1"/>
</dbReference>
<evidence type="ECO:0000259" key="5">
    <source>
        <dbReference type="Pfam" id="PF07635"/>
    </source>
</evidence>
<dbReference type="Pfam" id="PF07637">
    <property type="entry name" value="PSD5"/>
    <property type="match status" value="1"/>
</dbReference>
<dbReference type="Pfam" id="PF07627">
    <property type="entry name" value="PSCyt3"/>
    <property type="match status" value="1"/>
</dbReference>
<name>A0A381UHW3_9ZZZZ</name>
<feature type="domain" description="DUF1595" evidence="6">
    <location>
        <begin position="967"/>
        <end position="1023"/>
    </location>
</feature>
<accession>A0A381UHW3</accession>
<gene>
    <name evidence="7" type="ORF">METZ01_LOCUS80650</name>
</gene>
<dbReference type="InterPro" id="IPR013042">
    <property type="entry name" value="DUF1592"/>
</dbReference>
<dbReference type="Pfam" id="PF07635">
    <property type="entry name" value="PSCyt1"/>
    <property type="match status" value="1"/>
</dbReference>